<keyword evidence="1" id="KW-0614">Plasmid</keyword>
<evidence type="ECO:0000313" key="2">
    <source>
        <dbReference type="Proteomes" id="UP000182101"/>
    </source>
</evidence>
<protein>
    <recommendedName>
        <fullName evidence="3">Adenylosuccinate synthase</fullName>
    </recommendedName>
</protein>
<dbReference type="RefSeq" id="WP_071960810.1">
    <property type="nucleotide sequence ID" value="NZ_CP018025.1"/>
</dbReference>
<dbReference type="EMBL" id="CP018025">
    <property type="protein sequence ID" value="APD92197.1"/>
    <property type="molecule type" value="Genomic_DNA"/>
</dbReference>
<geneLocation type="plasmid" evidence="2">
    <name>pamcp48-600</name>
</geneLocation>
<dbReference type="Proteomes" id="UP000182101">
    <property type="component" value="Plasmid pAMCP48-600"/>
</dbReference>
<organism evidence="1 2">
    <name type="scientific">Alteromonas mediterranea</name>
    <dbReference type="NCBI Taxonomy" id="314275"/>
    <lineage>
        <taxon>Bacteria</taxon>
        <taxon>Pseudomonadati</taxon>
        <taxon>Pseudomonadota</taxon>
        <taxon>Gammaproteobacteria</taxon>
        <taxon>Alteromonadales</taxon>
        <taxon>Alteromonadaceae</taxon>
        <taxon>Alteromonas/Salinimonas group</taxon>
        <taxon>Alteromonas</taxon>
    </lineage>
</organism>
<accession>A0AAC9JHK1</accession>
<gene>
    <name evidence="1" type="ORF">BM524_19960</name>
</gene>
<name>A0AAC9JHK1_9ALTE</name>
<proteinExistence type="predicted"/>
<reference evidence="1 2" key="1">
    <citation type="submission" date="2016-11" db="EMBL/GenBank/DDBJ databases">
        <title>Networking in microbes: conjugative elements and plasmids in the genus Alteromonas.</title>
        <authorList>
            <person name="Lopez-Perez M."/>
            <person name="Ramon-Marco N."/>
            <person name="Rodriguez-Valera F."/>
        </authorList>
    </citation>
    <scope>NUCLEOTIDE SEQUENCE [LARGE SCALE GENOMIC DNA]</scope>
    <source>
        <strain evidence="1 2">CP48</strain>
        <plasmid evidence="2">pamcp48-600</plasmid>
    </source>
</reference>
<evidence type="ECO:0008006" key="3">
    <source>
        <dbReference type="Google" id="ProtNLM"/>
    </source>
</evidence>
<dbReference type="AlphaFoldDB" id="A0AAC9JHK1"/>
<evidence type="ECO:0000313" key="1">
    <source>
        <dbReference type="EMBL" id="APD92197.1"/>
    </source>
</evidence>
<sequence>MFCENIFSGLKKNEEIMIKRTHNDLCKKAMHWLKRSHSQNGPGCNLAFSEVISSSGGGEIPDAIGFRTAYGNESFLIEVKVSKNDYLADAKKNHRKKPEKGMGNYRYYLAPEGLISIDSLPPRWGLIEVGNRNKLSLKYGYGFHNWSREPWKFTCNRDAELGLLTLILKKIPSSDKAVEKIKMLSCEVNMLREKITSLNKDMSDEFNEKQVLKEALSKYLSEAEINELINSKQKAWLQL</sequence>